<proteinExistence type="predicted"/>
<sequence>MSAAAAHDNVVPITAAATSAIDNWNPGQNLPDEVVIETAAERWSAENQLLGALMYLPVAEVRAILEYVRDNDIYRPQIRHAIEIIRALVDAGQKPEPTIIVRTAQKQPPADHAFPGMTQGWNLGGQGSRYHSFVLLIANAYTNEIGNGTAAWFHAAEVLDDSYRRAFLEHGIRMQQMAEAIADVEDLTDYATGYFRGNLRDIWTRRNQLIKHRQTSKENPQ</sequence>
<evidence type="ECO:0000313" key="2">
    <source>
        <dbReference type="Proteomes" id="UP000179441"/>
    </source>
</evidence>
<accession>A0A1S1LY54</accession>
<dbReference type="Proteomes" id="UP000179441">
    <property type="component" value="Unassembled WGS sequence"/>
</dbReference>
<keyword evidence="2" id="KW-1185">Reference proteome</keyword>
<dbReference type="RefSeq" id="WP_070952741.1">
    <property type="nucleotide sequence ID" value="NZ_MLIS01000004.1"/>
</dbReference>
<dbReference type="Gene3D" id="1.10.860.10">
    <property type="entry name" value="DNAb Helicase, Chain A"/>
    <property type="match status" value="1"/>
</dbReference>
<protein>
    <submittedName>
        <fullName evidence="1">Uncharacterized protein</fullName>
    </submittedName>
</protein>
<comment type="caution">
    <text evidence="1">The sequence shown here is derived from an EMBL/GenBank/DDBJ whole genome shotgun (WGS) entry which is preliminary data.</text>
</comment>
<name>A0A1S1LY54_MYCCH</name>
<dbReference type="InterPro" id="IPR016136">
    <property type="entry name" value="DNA_helicase_N/primase_C"/>
</dbReference>
<organism evidence="1 2">
    <name type="scientific">Mycobacteroides chelonae</name>
    <name type="common">Mycobacterium chelonae</name>
    <dbReference type="NCBI Taxonomy" id="1774"/>
    <lineage>
        <taxon>Bacteria</taxon>
        <taxon>Bacillati</taxon>
        <taxon>Actinomycetota</taxon>
        <taxon>Actinomycetes</taxon>
        <taxon>Mycobacteriales</taxon>
        <taxon>Mycobacteriaceae</taxon>
        <taxon>Mycobacteroides</taxon>
    </lineage>
</organism>
<dbReference type="EMBL" id="MLIS01000004">
    <property type="protein sequence ID" value="OHU76036.1"/>
    <property type="molecule type" value="Genomic_DNA"/>
</dbReference>
<evidence type="ECO:0000313" key="1">
    <source>
        <dbReference type="EMBL" id="OHU76036.1"/>
    </source>
</evidence>
<gene>
    <name evidence="1" type="ORF">BKG84_24380</name>
</gene>
<reference evidence="1 2" key="1">
    <citation type="submission" date="2016-10" db="EMBL/GenBank/DDBJ databases">
        <title>Evaluation of Human, Veterinary and Environmental Mycobacterium chelonae Isolates by Core Genome Phylogenomic Analysis, Targeted Gene Comparison, and Anti-microbial Susceptibility Patterns: A Tale of Mistaken Identities.</title>
        <authorList>
            <person name="Fogelson S.B."/>
            <person name="Camus A.C."/>
            <person name="Lorenz W."/>
            <person name="Vasireddy R."/>
            <person name="Vasireddy S."/>
            <person name="Smith T."/>
            <person name="Brown-Elliott B.A."/>
            <person name="Wallace R.J.Jr."/>
            <person name="Hasan N.A."/>
            <person name="Reischl U."/>
            <person name="Sanchez S."/>
        </authorList>
    </citation>
    <scope>NUCLEOTIDE SEQUENCE [LARGE SCALE GENOMIC DNA]</scope>
    <source>
        <strain evidence="1 2">15518</strain>
    </source>
</reference>
<dbReference type="AlphaFoldDB" id="A0A1S1LY54"/>